<organism evidence="1 2">
    <name type="scientific">Blumeria graminis f. sp. triticale</name>
    <dbReference type="NCBI Taxonomy" id="1689686"/>
    <lineage>
        <taxon>Eukaryota</taxon>
        <taxon>Fungi</taxon>
        <taxon>Dikarya</taxon>
        <taxon>Ascomycota</taxon>
        <taxon>Pezizomycotina</taxon>
        <taxon>Leotiomycetes</taxon>
        <taxon>Erysiphales</taxon>
        <taxon>Erysiphaceae</taxon>
        <taxon>Blumeria</taxon>
    </lineage>
</organism>
<name>A0A9W4D8F2_BLUGR</name>
<dbReference type="AlphaFoldDB" id="A0A9W4D8F2"/>
<dbReference type="EMBL" id="CAJHIT010000010">
    <property type="protein sequence ID" value="CAD6505939.1"/>
    <property type="molecule type" value="Genomic_DNA"/>
</dbReference>
<comment type="caution">
    <text evidence="1">The sequence shown here is derived from an EMBL/GenBank/DDBJ whole genome shotgun (WGS) entry which is preliminary data.</text>
</comment>
<protein>
    <submittedName>
        <fullName evidence="1">BgTH12-06871</fullName>
    </submittedName>
</protein>
<gene>
    <name evidence="1" type="ORF">BGTH12_LOCUS7297</name>
</gene>
<reference evidence="1" key="1">
    <citation type="submission" date="2020-10" db="EMBL/GenBank/DDBJ databases">
        <authorList>
            <person name="Muller C M."/>
        </authorList>
    </citation>
    <scope>NUCLEOTIDE SEQUENCE</scope>
    <source>
        <strain evidence="1">THUN-12</strain>
    </source>
</reference>
<dbReference type="Proteomes" id="UP000683417">
    <property type="component" value="Unassembled WGS sequence"/>
</dbReference>
<sequence>MLHVRDITTWLRTIGSAMQTQMYLAAAASPRRLNASWNVLSPARVFPQFQILLAIRQNSI</sequence>
<accession>A0A9W4D8F2</accession>
<evidence type="ECO:0000313" key="1">
    <source>
        <dbReference type="EMBL" id="CAD6505939.1"/>
    </source>
</evidence>
<proteinExistence type="predicted"/>
<evidence type="ECO:0000313" key="2">
    <source>
        <dbReference type="Proteomes" id="UP000683417"/>
    </source>
</evidence>